<evidence type="ECO:0000256" key="3">
    <source>
        <dbReference type="ARBA" id="ARBA00023186"/>
    </source>
</evidence>
<evidence type="ECO:0000313" key="6">
    <source>
        <dbReference type="EMBL" id="CAG8609988.1"/>
    </source>
</evidence>
<comment type="function">
    <text evidence="4">Binds specifically to cytosolic chaperonin (c-CPN) and transfers target proteins to it. Binds to nascent polypeptide chain and promotes folding in an environment in which there are many competing pathways for nonnative proteins.</text>
</comment>
<comment type="subunit">
    <text evidence="2 4">Heterohexamer of two PFD-alpha type and four PFD-beta type subunits.</text>
</comment>
<dbReference type="InterPro" id="IPR009053">
    <property type="entry name" value="Prefoldin"/>
</dbReference>
<dbReference type="CDD" id="cd23156">
    <property type="entry name" value="Prefoldin_3"/>
    <property type="match status" value="1"/>
</dbReference>
<evidence type="ECO:0000313" key="7">
    <source>
        <dbReference type="Proteomes" id="UP000789572"/>
    </source>
</evidence>
<dbReference type="InterPro" id="IPR016655">
    <property type="entry name" value="PFD3"/>
</dbReference>
<keyword evidence="7" id="KW-1185">Reference proteome</keyword>
<dbReference type="PANTHER" id="PTHR12409">
    <property type="entry name" value="PREFOLDIN SUBUNIT 3"/>
    <property type="match status" value="1"/>
</dbReference>
<dbReference type="GO" id="GO:0007017">
    <property type="term" value="P:microtubule-based process"/>
    <property type="evidence" value="ECO:0007669"/>
    <property type="project" value="TreeGrafter"/>
</dbReference>
<dbReference type="GO" id="GO:0006457">
    <property type="term" value="P:protein folding"/>
    <property type="evidence" value="ECO:0007669"/>
    <property type="project" value="UniProtKB-UniRule"/>
</dbReference>
<dbReference type="GO" id="GO:0005737">
    <property type="term" value="C:cytoplasm"/>
    <property type="evidence" value="ECO:0007669"/>
    <property type="project" value="TreeGrafter"/>
</dbReference>
<keyword evidence="5" id="KW-0175">Coiled coil</keyword>
<dbReference type="GO" id="GO:0015631">
    <property type="term" value="F:tubulin binding"/>
    <property type="evidence" value="ECO:0007669"/>
    <property type="project" value="TreeGrafter"/>
</dbReference>
<dbReference type="PIRSF" id="PIRSF016396">
    <property type="entry name" value="Prefoldin_subunit_3"/>
    <property type="match status" value="1"/>
</dbReference>
<dbReference type="FunFam" id="1.10.287.370:FF:000001">
    <property type="entry name" value="Prefoldin subunit 3"/>
    <property type="match status" value="1"/>
</dbReference>
<dbReference type="OrthoDB" id="6375174at2759"/>
<organism evidence="6 7">
    <name type="scientific">Paraglomus occultum</name>
    <dbReference type="NCBI Taxonomy" id="144539"/>
    <lineage>
        <taxon>Eukaryota</taxon>
        <taxon>Fungi</taxon>
        <taxon>Fungi incertae sedis</taxon>
        <taxon>Mucoromycota</taxon>
        <taxon>Glomeromycotina</taxon>
        <taxon>Glomeromycetes</taxon>
        <taxon>Paraglomerales</taxon>
        <taxon>Paraglomeraceae</taxon>
        <taxon>Paraglomus</taxon>
    </lineage>
</organism>
<dbReference type="Proteomes" id="UP000789572">
    <property type="component" value="Unassembled WGS sequence"/>
</dbReference>
<comment type="similarity">
    <text evidence="1 4">Belongs to the prefoldin subunit alpha family.</text>
</comment>
<name>A0A9N9GL99_9GLOM</name>
<dbReference type="Pfam" id="PF02996">
    <property type="entry name" value="Prefoldin"/>
    <property type="match status" value="1"/>
</dbReference>
<proteinExistence type="inferred from homology"/>
<sequence length="210" mass="23684">MAESKGSTSGGSSAEVVLETNPRGIPKAHFVDDVAEYMEKSTTSAEATLAKFSETVAKYKFMDMNLQNRKKGLEVKIPEIKKTLTVINYLILKEGSDEPMEVTFELNDTLWAAARMKSTKTVNLWLGANVMLEYTLQEAKDLLEQKLNTAQTTLKNVLEDLEFLRDQITTMEVSILFSFDVARLYNWDVKQRRLSKNNTQTSSETPVVKG</sequence>
<dbReference type="AlphaFoldDB" id="A0A9N9GL99"/>
<keyword evidence="3 4" id="KW-0143">Chaperone</keyword>
<accession>A0A9N9GL99</accession>
<dbReference type="GO" id="GO:0016272">
    <property type="term" value="C:prefoldin complex"/>
    <property type="evidence" value="ECO:0007669"/>
    <property type="project" value="UniProtKB-UniRule"/>
</dbReference>
<evidence type="ECO:0000256" key="4">
    <source>
        <dbReference type="PIRNR" id="PIRNR016396"/>
    </source>
</evidence>
<evidence type="ECO:0000256" key="2">
    <source>
        <dbReference type="ARBA" id="ARBA00011695"/>
    </source>
</evidence>
<dbReference type="EMBL" id="CAJVPJ010001994">
    <property type="protein sequence ID" value="CAG8609988.1"/>
    <property type="molecule type" value="Genomic_DNA"/>
</dbReference>
<gene>
    <name evidence="6" type="ORF">POCULU_LOCUS7899</name>
</gene>
<evidence type="ECO:0000256" key="5">
    <source>
        <dbReference type="SAM" id="Coils"/>
    </source>
</evidence>
<dbReference type="InterPro" id="IPR004127">
    <property type="entry name" value="Prefoldin_subunit_alpha"/>
</dbReference>
<protein>
    <recommendedName>
        <fullName evidence="4">Prefoldin subunit 3</fullName>
    </recommendedName>
</protein>
<dbReference type="GO" id="GO:0007021">
    <property type="term" value="P:tubulin complex assembly"/>
    <property type="evidence" value="ECO:0007669"/>
    <property type="project" value="TreeGrafter"/>
</dbReference>
<evidence type="ECO:0000256" key="1">
    <source>
        <dbReference type="ARBA" id="ARBA00010048"/>
    </source>
</evidence>
<dbReference type="Gene3D" id="1.10.287.370">
    <property type="match status" value="1"/>
</dbReference>
<dbReference type="SUPFAM" id="SSF46579">
    <property type="entry name" value="Prefoldin"/>
    <property type="match status" value="1"/>
</dbReference>
<feature type="coiled-coil region" evidence="5">
    <location>
        <begin position="136"/>
        <end position="167"/>
    </location>
</feature>
<dbReference type="PANTHER" id="PTHR12409:SF0">
    <property type="entry name" value="PREFOLDIN SUBUNIT 3"/>
    <property type="match status" value="1"/>
</dbReference>
<comment type="caution">
    <text evidence="6">The sequence shown here is derived from an EMBL/GenBank/DDBJ whole genome shotgun (WGS) entry which is preliminary data.</text>
</comment>
<reference evidence="6" key="1">
    <citation type="submission" date="2021-06" db="EMBL/GenBank/DDBJ databases">
        <authorList>
            <person name="Kallberg Y."/>
            <person name="Tangrot J."/>
            <person name="Rosling A."/>
        </authorList>
    </citation>
    <scope>NUCLEOTIDE SEQUENCE</scope>
    <source>
        <strain evidence="6">IA702</strain>
    </source>
</reference>